<dbReference type="EMBL" id="ML996241">
    <property type="protein sequence ID" value="KAF2729588.1"/>
    <property type="molecule type" value="Genomic_DNA"/>
</dbReference>
<keyword evidence="1" id="KW-0472">Membrane</keyword>
<dbReference type="AlphaFoldDB" id="A0A9P4QLK4"/>
<keyword evidence="3" id="KW-1185">Reference proteome</keyword>
<gene>
    <name evidence="2" type="ORF">EJ04DRAFT_65449</name>
</gene>
<comment type="caution">
    <text evidence="2">The sequence shown here is derived from an EMBL/GenBank/DDBJ whole genome shotgun (WGS) entry which is preliminary data.</text>
</comment>
<protein>
    <submittedName>
        <fullName evidence="2">Uncharacterized protein</fullName>
    </submittedName>
</protein>
<evidence type="ECO:0000313" key="3">
    <source>
        <dbReference type="Proteomes" id="UP000799444"/>
    </source>
</evidence>
<accession>A0A9P4QLK4</accession>
<sequence length="110" mass="11970">MRHSDHLVRTTSCSRLIVEPQPQTYGSPPGLCVDLEACLETIPLCHASRAQISGICKGGYVSFSILVSLSLFLFSYLPRVILGIAQSPRLTPHWFPRLGSAPSCSCRLGV</sequence>
<keyword evidence="1" id="KW-1133">Transmembrane helix</keyword>
<feature type="transmembrane region" description="Helical" evidence="1">
    <location>
        <begin position="58"/>
        <end position="77"/>
    </location>
</feature>
<evidence type="ECO:0000256" key="1">
    <source>
        <dbReference type="SAM" id="Phobius"/>
    </source>
</evidence>
<reference evidence="2" key="1">
    <citation type="journal article" date="2020" name="Stud. Mycol.">
        <title>101 Dothideomycetes genomes: a test case for predicting lifestyles and emergence of pathogens.</title>
        <authorList>
            <person name="Haridas S."/>
            <person name="Albert R."/>
            <person name="Binder M."/>
            <person name="Bloem J."/>
            <person name="Labutti K."/>
            <person name="Salamov A."/>
            <person name="Andreopoulos B."/>
            <person name="Baker S."/>
            <person name="Barry K."/>
            <person name="Bills G."/>
            <person name="Bluhm B."/>
            <person name="Cannon C."/>
            <person name="Castanera R."/>
            <person name="Culley D."/>
            <person name="Daum C."/>
            <person name="Ezra D."/>
            <person name="Gonzalez J."/>
            <person name="Henrissat B."/>
            <person name="Kuo A."/>
            <person name="Liang C."/>
            <person name="Lipzen A."/>
            <person name="Lutzoni F."/>
            <person name="Magnuson J."/>
            <person name="Mondo S."/>
            <person name="Nolan M."/>
            <person name="Ohm R."/>
            <person name="Pangilinan J."/>
            <person name="Park H.-J."/>
            <person name="Ramirez L."/>
            <person name="Alfaro M."/>
            <person name="Sun H."/>
            <person name="Tritt A."/>
            <person name="Yoshinaga Y."/>
            <person name="Zwiers L.-H."/>
            <person name="Turgeon B."/>
            <person name="Goodwin S."/>
            <person name="Spatafora J."/>
            <person name="Crous P."/>
            <person name="Grigoriev I."/>
        </authorList>
    </citation>
    <scope>NUCLEOTIDE SEQUENCE</scope>
    <source>
        <strain evidence="2">CBS 125425</strain>
    </source>
</reference>
<dbReference type="Proteomes" id="UP000799444">
    <property type="component" value="Unassembled WGS sequence"/>
</dbReference>
<keyword evidence="1" id="KW-0812">Transmembrane</keyword>
<organism evidence="2 3">
    <name type="scientific">Polyplosphaeria fusca</name>
    <dbReference type="NCBI Taxonomy" id="682080"/>
    <lineage>
        <taxon>Eukaryota</taxon>
        <taxon>Fungi</taxon>
        <taxon>Dikarya</taxon>
        <taxon>Ascomycota</taxon>
        <taxon>Pezizomycotina</taxon>
        <taxon>Dothideomycetes</taxon>
        <taxon>Pleosporomycetidae</taxon>
        <taxon>Pleosporales</taxon>
        <taxon>Tetraplosphaeriaceae</taxon>
        <taxon>Polyplosphaeria</taxon>
    </lineage>
</organism>
<proteinExistence type="predicted"/>
<evidence type="ECO:0000313" key="2">
    <source>
        <dbReference type="EMBL" id="KAF2729588.1"/>
    </source>
</evidence>
<name>A0A9P4QLK4_9PLEO</name>